<dbReference type="STRING" id="467210.HMPREF1866_01941"/>
<feature type="domain" description="DUF6487" evidence="1">
    <location>
        <begin position="8"/>
        <end position="90"/>
    </location>
</feature>
<evidence type="ECO:0000313" key="2">
    <source>
        <dbReference type="EMBL" id="KXB56158.1"/>
    </source>
</evidence>
<dbReference type="Pfam" id="PF20097">
    <property type="entry name" value="DUF6487"/>
    <property type="match status" value="1"/>
</dbReference>
<accession>A0A133ZL43</accession>
<organism evidence="2 3">
    <name type="scientific">Lachnoanaerobaculum saburreum</name>
    <dbReference type="NCBI Taxonomy" id="467210"/>
    <lineage>
        <taxon>Bacteria</taxon>
        <taxon>Bacillati</taxon>
        <taxon>Bacillota</taxon>
        <taxon>Clostridia</taxon>
        <taxon>Lachnospirales</taxon>
        <taxon>Lachnospiraceae</taxon>
        <taxon>Lachnoanaerobaculum</taxon>
    </lineage>
</organism>
<keyword evidence="3" id="KW-1185">Reference proteome</keyword>
<evidence type="ECO:0000313" key="3">
    <source>
        <dbReference type="Proteomes" id="UP000070394"/>
    </source>
</evidence>
<dbReference type="InterPro" id="IPR045504">
    <property type="entry name" value="DUF6487"/>
</dbReference>
<dbReference type="OrthoDB" id="384892at2"/>
<comment type="caution">
    <text evidence="2">The sequence shown here is derived from an EMBL/GenBank/DDBJ whole genome shotgun (WGS) entry which is preliminary data.</text>
</comment>
<dbReference type="PATRIC" id="fig|467210.3.peg.1920"/>
<protein>
    <recommendedName>
        <fullName evidence="1">DUF6487 domain-containing protein</fullName>
    </recommendedName>
</protein>
<dbReference type="AlphaFoldDB" id="A0A133ZL43"/>
<proteinExistence type="predicted"/>
<evidence type="ECO:0000259" key="1">
    <source>
        <dbReference type="Pfam" id="PF20097"/>
    </source>
</evidence>
<dbReference type="Proteomes" id="UP000070394">
    <property type="component" value="Unassembled WGS sequence"/>
</dbReference>
<gene>
    <name evidence="2" type="ORF">HMPREF1866_01941</name>
</gene>
<dbReference type="RefSeq" id="WP_060931617.1">
    <property type="nucleotide sequence ID" value="NZ_KQ959838.1"/>
</dbReference>
<reference evidence="3" key="1">
    <citation type="submission" date="2016-01" db="EMBL/GenBank/DDBJ databases">
        <authorList>
            <person name="Mitreva M."/>
            <person name="Pepin K.H."/>
            <person name="Mihindukulasuriya K.A."/>
            <person name="Fulton R."/>
            <person name="Fronick C."/>
            <person name="O'Laughlin M."/>
            <person name="Miner T."/>
            <person name="Herter B."/>
            <person name="Rosa B.A."/>
            <person name="Cordes M."/>
            <person name="Tomlinson C."/>
            <person name="Wollam A."/>
            <person name="Palsikar V.B."/>
            <person name="Mardis E.R."/>
            <person name="Wilson R.K."/>
        </authorList>
    </citation>
    <scope>NUCLEOTIDE SEQUENCE [LARGE SCALE GENOMIC DNA]</scope>
    <source>
        <strain evidence="3">DNF00896</strain>
    </source>
</reference>
<dbReference type="EMBL" id="LSDA01000104">
    <property type="protein sequence ID" value="KXB56158.1"/>
    <property type="molecule type" value="Genomic_DNA"/>
</dbReference>
<sequence>MEKFNKRCPYCGKIMERGEIPRGGGDSPHDIKWIPEHEKGKWYEELLYFFSQEDEDKVIELTSKYYPTIWDEKKCIAYLCRECKIILIDI</sequence>
<name>A0A133ZL43_9FIRM</name>